<dbReference type="InterPro" id="IPR017105">
    <property type="entry name" value="AP3_complex_dsu"/>
</dbReference>
<gene>
    <name evidence="9" type="ORF">PVAP13_5NG560800</name>
</gene>
<evidence type="ECO:0000256" key="7">
    <source>
        <dbReference type="SAM" id="MobiDB-lite"/>
    </source>
</evidence>
<feature type="compositionally biased region" description="Basic residues" evidence="7">
    <location>
        <begin position="941"/>
        <end position="957"/>
    </location>
</feature>
<dbReference type="AlphaFoldDB" id="A0A8T0RX48"/>
<dbReference type="PANTHER" id="PTHR22781:SF12">
    <property type="entry name" value="AP-3 COMPLEX SUBUNIT DELTA-1"/>
    <property type="match status" value="1"/>
</dbReference>
<dbReference type="InterPro" id="IPR011989">
    <property type="entry name" value="ARM-like"/>
</dbReference>
<evidence type="ECO:0000256" key="5">
    <source>
        <dbReference type="ARBA" id="ARBA00022927"/>
    </source>
</evidence>
<feature type="region of interest" description="Disordered" evidence="7">
    <location>
        <begin position="921"/>
        <end position="973"/>
    </location>
</feature>
<feature type="region of interest" description="Disordered" evidence="7">
    <location>
        <begin position="1"/>
        <end position="30"/>
    </location>
</feature>
<feature type="compositionally biased region" description="Pro residues" evidence="7">
    <location>
        <begin position="9"/>
        <end position="22"/>
    </location>
</feature>
<evidence type="ECO:0000256" key="6">
    <source>
        <dbReference type="ARBA" id="ARBA00023136"/>
    </source>
</evidence>
<dbReference type="GO" id="GO:0030123">
    <property type="term" value="C:AP-3 adaptor complex"/>
    <property type="evidence" value="ECO:0007669"/>
    <property type="project" value="InterPro"/>
</dbReference>
<keyword evidence="10" id="KW-1185">Reference proteome</keyword>
<keyword evidence="5" id="KW-0653">Protein transport</keyword>
<sequence length="981" mass="106251">HTPSASPSSRPPPHVLKLPPKPHGSSLLPFRQSRWPLPIRRRRRPATAHTAAPSLVDTLFQRSLDDLIKSLRADPSAAGESAAVARALSEIHHEIRAPDAATKAVALQKLTYLSSLHFTPVASHPLAFPAIELLASPSLPHKRLAYLAASLSLHPASLSLLPLATHQLHKDLSPSASASAATTHWHVPALALQLLGSPATAAAATDLAVHLAHDLVPHLSRGSPRAIAAAARVISGAPSAAVPVLFKPLAACLASPDSRASTAAAAAFCDLSAPPADAAPFLPLAPDLYNLLTTSRSNWELIKVVKLFARLTPLESRLAARIVDPVCQLLTRSAAVSLTFECVRTVLTALPAHDAAVHLAIAKAKEFLAADDDPNLRYLGLLALGMLGPGYATTVNDCRDVIVRSLDDADSNIRREALHLMMEMFDENNVMDIASMLVSHAAKSDPEFANDILGAVLAACGRNVYELVVDFDWYASLLADMARSLHCAQGDEIGRQLVDVGLRVQDARSELVRSARTLLIDPALLGNHFLCPVLSAAAWISGEYVDFMKDPVELVEALLQPKTSLLPMSVRAVYMHAVFKVLTFCVSVYVEKLGDSSKEVDVDVDVVFSGLAIDQTVHQEGKVALGSAEEQDIRASTLQKDPFSHESILYVINLIETTVGPLVECNEVEVQERAHNLIGFVHLIRHIQELKENKVADDDKQIRVKELVKTMRTIFCQELGPVSATAHMKVASPDGLNLNENLAELRDIVSEDDTAPSTSIFFYPRHHDSVDTRDDPAVSIGSSSLSEHRKRHGLFYLPTGKIEDELSDYPHANDTLPSCSNETVSDEKSKTVEPLFAGKKSKSTKSRPKVVKLDGEDFLSSMMATTNVPKEDPLSGALRCVLLGRDAMASPSQKVSDLNSEAMLKKMGTNESTFQRIENLGSHPASSSVTSKQNHDNAKESRKHRSSGRSGHRQGKHEHRERSSTQPDIVPQAPVIQDFLL</sequence>
<dbReference type="InterPro" id="IPR002553">
    <property type="entry name" value="Clathrin/coatomer_adapt-like_N"/>
</dbReference>
<dbReference type="EMBL" id="CM029046">
    <property type="protein sequence ID" value="KAG2588949.1"/>
    <property type="molecule type" value="Genomic_DNA"/>
</dbReference>
<dbReference type="SUPFAM" id="SSF48371">
    <property type="entry name" value="ARM repeat"/>
    <property type="match status" value="1"/>
</dbReference>
<evidence type="ECO:0000256" key="1">
    <source>
        <dbReference type="ARBA" id="ARBA00004308"/>
    </source>
</evidence>
<organism evidence="9 10">
    <name type="scientific">Panicum virgatum</name>
    <name type="common">Blackwell switchgrass</name>
    <dbReference type="NCBI Taxonomy" id="38727"/>
    <lineage>
        <taxon>Eukaryota</taxon>
        <taxon>Viridiplantae</taxon>
        <taxon>Streptophyta</taxon>
        <taxon>Embryophyta</taxon>
        <taxon>Tracheophyta</taxon>
        <taxon>Spermatophyta</taxon>
        <taxon>Magnoliopsida</taxon>
        <taxon>Liliopsida</taxon>
        <taxon>Poales</taxon>
        <taxon>Poaceae</taxon>
        <taxon>PACMAD clade</taxon>
        <taxon>Panicoideae</taxon>
        <taxon>Panicodae</taxon>
        <taxon>Paniceae</taxon>
        <taxon>Panicinae</taxon>
        <taxon>Panicum</taxon>
        <taxon>Panicum sect. Hiantes</taxon>
    </lineage>
</organism>
<comment type="similarity">
    <text evidence="2">Belongs to the adaptor complexes large subunit family.</text>
</comment>
<proteinExistence type="inferred from homology"/>
<dbReference type="GO" id="GO:0010008">
    <property type="term" value="C:endosome membrane"/>
    <property type="evidence" value="ECO:0007669"/>
    <property type="project" value="TreeGrafter"/>
</dbReference>
<dbReference type="GO" id="GO:0006623">
    <property type="term" value="P:protein targeting to vacuole"/>
    <property type="evidence" value="ECO:0007669"/>
    <property type="project" value="TreeGrafter"/>
</dbReference>
<keyword evidence="4" id="KW-0677">Repeat</keyword>
<comment type="subcellular location">
    <subcellularLocation>
        <location evidence="1">Endomembrane system</location>
    </subcellularLocation>
</comment>
<dbReference type="Pfam" id="PF01602">
    <property type="entry name" value="Adaptin_N"/>
    <property type="match status" value="1"/>
</dbReference>
<name>A0A8T0RX48_PANVG</name>
<dbReference type="Gene3D" id="1.25.10.10">
    <property type="entry name" value="Leucine-rich Repeat Variant"/>
    <property type="match status" value="1"/>
</dbReference>
<protein>
    <recommendedName>
        <fullName evidence="8">Clathrin/coatomer adaptor adaptin-like N-terminal domain-containing protein</fullName>
    </recommendedName>
</protein>
<keyword evidence="3" id="KW-0813">Transport</keyword>
<keyword evidence="6" id="KW-0472">Membrane</keyword>
<evidence type="ECO:0000256" key="3">
    <source>
        <dbReference type="ARBA" id="ARBA00022448"/>
    </source>
</evidence>
<evidence type="ECO:0000313" key="9">
    <source>
        <dbReference type="EMBL" id="KAG2588949.1"/>
    </source>
</evidence>
<feature type="non-terminal residue" evidence="9">
    <location>
        <position position="1"/>
    </location>
</feature>
<evidence type="ECO:0000256" key="4">
    <source>
        <dbReference type="ARBA" id="ARBA00022737"/>
    </source>
</evidence>
<feature type="domain" description="Clathrin/coatomer adaptor adaptin-like N-terminal" evidence="8">
    <location>
        <begin position="87"/>
        <end position="581"/>
    </location>
</feature>
<dbReference type="PANTHER" id="PTHR22781">
    <property type="entry name" value="DELTA ADAPTIN-RELATED"/>
    <property type="match status" value="1"/>
</dbReference>
<dbReference type="InterPro" id="IPR016024">
    <property type="entry name" value="ARM-type_fold"/>
</dbReference>
<reference evidence="9 10" key="1">
    <citation type="submission" date="2020-05" db="EMBL/GenBank/DDBJ databases">
        <title>WGS assembly of Panicum virgatum.</title>
        <authorList>
            <person name="Lovell J.T."/>
            <person name="Jenkins J."/>
            <person name="Shu S."/>
            <person name="Juenger T.E."/>
            <person name="Schmutz J."/>
        </authorList>
    </citation>
    <scope>NUCLEOTIDE SEQUENCE [LARGE SCALE GENOMIC DNA]</scope>
    <source>
        <strain evidence="10">cv. AP13</strain>
    </source>
</reference>
<evidence type="ECO:0000313" key="10">
    <source>
        <dbReference type="Proteomes" id="UP000823388"/>
    </source>
</evidence>
<evidence type="ECO:0000256" key="2">
    <source>
        <dbReference type="ARBA" id="ARBA00006613"/>
    </source>
</evidence>
<accession>A0A8T0RX48</accession>
<comment type="caution">
    <text evidence="9">The sequence shown here is derived from an EMBL/GenBank/DDBJ whole genome shotgun (WGS) entry which is preliminary data.</text>
</comment>
<dbReference type="Proteomes" id="UP000823388">
    <property type="component" value="Chromosome 5N"/>
</dbReference>
<evidence type="ECO:0000259" key="8">
    <source>
        <dbReference type="Pfam" id="PF01602"/>
    </source>
</evidence>
<dbReference type="GO" id="GO:0006896">
    <property type="term" value="P:Golgi to vacuole transport"/>
    <property type="evidence" value="ECO:0007669"/>
    <property type="project" value="TreeGrafter"/>
</dbReference>